<organism evidence="2 3">
    <name type="scientific">Listeria rocourtiae</name>
    <dbReference type="NCBI Taxonomy" id="647910"/>
    <lineage>
        <taxon>Bacteria</taxon>
        <taxon>Bacillati</taxon>
        <taxon>Bacillota</taxon>
        <taxon>Bacilli</taxon>
        <taxon>Bacillales</taxon>
        <taxon>Listeriaceae</taxon>
        <taxon>Listeria</taxon>
    </lineage>
</organism>
<dbReference type="EMBL" id="SNZK01000003">
    <property type="protein sequence ID" value="TDR54179.1"/>
    <property type="molecule type" value="Genomic_DNA"/>
</dbReference>
<keyword evidence="3" id="KW-1185">Reference proteome</keyword>
<dbReference type="Gene3D" id="2.60.40.3350">
    <property type="match status" value="1"/>
</dbReference>
<proteinExistence type="predicted"/>
<dbReference type="Proteomes" id="UP000295558">
    <property type="component" value="Unassembled WGS sequence"/>
</dbReference>
<dbReference type="AlphaFoldDB" id="A0A4R6ZPZ1"/>
<dbReference type="OrthoDB" id="2366291at2"/>
<dbReference type="InterPro" id="IPR018913">
    <property type="entry name" value="BppU_N"/>
</dbReference>
<dbReference type="RefSeq" id="WP_036069149.1">
    <property type="nucleotide sequence ID" value="NZ_SNZK01000003.1"/>
</dbReference>
<reference evidence="2 3" key="1">
    <citation type="submission" date="2019-03" db="EMBL/GenBank/DDBJ databases">
        <title>Genomic Encyclopedia of Type Strains, Phase III (KMG-III): the genomes of soil and plant-associated and newly described type strains.</title>
        <authorList>
            <person name="Whitman W."/>
        </authorList>
    </citation>
    <scope>NUCLEOTIDE SEQUENCE [LARGE SCALE GENOMIC DNA]</scope>
    <source>
        <strain evidence="2 3">CECT 7972</strain>
    </source>
</reference>
<evidence type="ECO:0000259" key="1">
    <source>
        <dbReference type="Pfam" id="PF10651"/>
    </source>
</evidence>
<comment type="caution">
    <text evidence="2">The sequence shown here is derived from an EMBL/GenBank/DDBJ whole genome shotgun (WGS) entry which is preliminary data.</text>
</comment>
<feature type="domain" description="BppU N-terminal" evidence="1">
    <location>
        <begin position="20"/>
        <end position="148"/>
    </location>
</feature>
<protein>
    <submittedName>
        <fullName evidence="2">Uncharacterized protein DUF2479</fullName>
    </submittedName>
</protein>
<evidence type="ECO:0000313" key="3">
    <source>
        <dbReference type="Proteomes" id="UP000295558"/>
    </source>
</evidence>
<accession>A0A4R6ZPZ1</accession>
<name>A0A4R6ZPZ1_9LIST</name>
<gene>
    <name evidence="2" type="ORF">DFP96_103279</name>
</gene>
<sequence length="572" mass="62540">MAENNKVYKDLGTELEISSSHQSSIDLKGSFSTQDIQTARLIFPIEKDKMPFPLSSLTASIYMKGNDFVLQDTCSINKDLSKVSYILDDDTIKHFGSVQAELYLRYNQGQSLSVHKFHFKIDQALVDQDLDVIYQVYIRDLEDVKAEYIANFENLDTELRQMLEGLRVEITGLEGDSDALSAKLIALEQTLIAMDALKKSGDTATGTINNTAEVGYTVSYGYLRHYVGVQTSGTTIRIQIGSSATSWGKYVDIVVGGTETVGDNEFCIFPISPTAAYAIGIAPVGTKWSKSIINGVEKVASNTTNMKSVVEIGRNKDIGFLGINGSNALTDAIVSSNDDFNNVLEFGRNYYISASAKNAPVAVGTDTAGSATAYVRSVSSIGQVYYHYNGRLFYRYMRNSPLAPYVTSKTDANGWVEFETVVGAQTKADKALSDAKTDATTKANTAETNSKAYTDSYFASKTIASNLAIYLSDTQSYTWNHANMKKGMYIEVVRYTVGTGSNDYGYFEIFVSKDFIERRLGKACWLPIPQSASGEKKAVKFAISGNVGTLTGYASNATSPDSAWAVSNLRID</sequence>
<dbReference type="CDD" id="cd19958">
    <property type="entry name" value="pyocin_knob"/>
    <property type="match status" value="1"/>
</dbReference>
<evidence type="ECO:0000313" key="2">
    <source>
        <dbReference type="EMBL" id="TDR54179.1"/>
    </source>
</evidence>
<dbReference type="Pfam" id="PF10651">
    <property type="entry name" value="BppU_N"/>
    <property type="match status" value="1"/>
</dbReference>
<dbReference type="STRING" id="1265846.PROCOU_01407"/>